<name>A0ABV8HER7_9ACTN</name>
<accession>A0ABV8HER7</accession>
<dbReference type="Gene3D" id="3.40.630.30">
    <property type="match status" value="1"/>
</dbReference>
<evidence type="ECO:0000256" key="2">
    <source>
        <dbReference type="ARBA" id="ARBA00005102"/>
    </source>
</evidence>
<dbReference type="SUPFAM" id="SSF55729">
    <property type="entry name" value="Acyl-CoA N-acyltransferases (Nat)"/>
    <property type="match status" value="1"/>
</dbReference>
<keyword evidence="6" id="KW-0012">Acyltransferase</keyword>
<evidence type="ECO:0000256" key="4">
    <source>
        <dbReference type="ARBA" id="ARBA00031122"/>
    </source>
</evidence>
<keyword evidence="7" id="KW-1185">Reference proteome</keyword>
<evidence type="ECO:0000313" key="6">
    <source>
        <dbReference type="EMBL" id="MFC4029931.1"/>
    </source>
</evidence>
<proteinExistence type="predicted"/>
<evidence type="ECO:0000256" key="1">
    <source>
        <dbReference type="ARBA" id="ARBA00003818"/>
    </source>
</evidence>
<evidence type="ECO:0000259" key="5">
    <source>
        <dbReference type="SMART" id="SM01006"/>
    </source>
</evidence>
<dbReference type="InterPro" id="IPR016181">
    <property type="entry name" value="Acyl_CoA_acyltransferase"/>
</dbReference>
<dbReference type="InterPro" id="IPR019432">
    <property type="entry name" value="Acyltransferase_MbtK/IucB-like"/>
</dbReference>
<dbReference type="PANTHER" id="PTHR31438">
    <property type="entry name" value="LYSINE N-ACYLTRANSFERASE C17G9.06C-RELATED"/>
    <property type="match status" value="1"/>
</dbReference>
<sequence length="210" mass="23014">MTTDHRAATGASHEQTVPGFGRVLIRPLDPAGDAEVVHGWVAEERSRFWGMVGHSRRQVQEIYEFVDSLTTHHAYLVLLDHSPVALLQTYRPEHDPLGGFYRVEPGDLGIHLLTAPAQGAPRPGHTSSLMAVLLGFLLADPAVHRIVAEPDTRNEKSIERLRRTGFEPGPEIDLPEKRARLFFLPRAAAGALRLRHGASGKADGADRPPG</sequence>
<evidence type="ECO:0000313" key="7">
    <source>
        <dbReference type="Proteomes" id="UP001595765"/>
    </source>
</evidence>
<comment type="function">
    <text evidence="1">Acyltransferase required for the direct transfer of medium- to long-chain fatty acyl moieties from a carrier protein (MbtL) on to the epsilon-amino group of lysine residue in the mycobactin core.</text>
</comment>
<dbReference type="RefSeq" id="WP_386424600.1">
    <property type="nucleotide sequence ID" value="NZ_JBHSBB010000001.1"/>
</dbReference>
<dbReference type="EMBL" id="JBHSBB010000001">
    <property type="protein sequence ID" value="MFC4029931.1"/>
    <property type="molecule type" value="Genomic_DNA"/>
</dbReference>
<organism evidence="6 7">
    <name type="scientific">Streptomyces polygonati</name>
    <dbReference type="NCBI Taxonomy" id="1617087"/>
    <lineage>
        <taxon>Bacteria</taxon>
        <taxon>Bacillati</taxon>
        <taxon>Actinomycetota</taxon>
        <taxon>Actinomycetes</taxon>
        <taxon>Kitasatosporales</taxon>
        <taxon>Streptomycetaceae</taxon>
        <taxon>Streptomyces</taxon>
    </lineage>
</organism>
<dbReference type="PANTHER" id="PTHR31438:SF1">
    <property type="entry name" value="LYSINE N-ACYLTRANSFERASE C17G9.06C-RELATED"/>
    <property type="match status" value="1"/>
</dbReference>
<evidence type="ECO:0000256" key="3">
    <source>
        <dbReference type="ARBA" id="ARBA00020586"/>
    </source>
</evidence>
<comment type="caution">
    <text evidence="6">The sequence shown here is derived from an EMBL/GenBank/DDBJ whole genome shotgun (WGS) entry which is preliminary data.</text>
</comment>
<dbReference type="GO" id="GO:0016746">
    <property type="term" value="F:acyltransferase activity"/>
    <property type="evidence" value="ECO:0007669"/>
    <property type="project" value="UniProtKB-KW"/>
</dbReference>
<gene>
    <name evidence="6" type="ORF">ACFO3J_00435</name>
</gene>
<dbReference type="Pfam" id="PF13523">
    <property type="entry name" value="Acetyltransf_8"/>
    <property type="match status" value="1"/>
</dbReference>
<reference evidence="7" key="1">
    <citation type="journal article" date="2019" name="Int. J. Syst. Evol. Microbiol.">
        <title>The Global Catalogue of Microorganisms (GCM) 10K type strain sequencing project: providing services to taxonomists for standard genome sequencing and annotation.</title>
        <authorList>
            <consortium name="The Broad Institute Genomics Platform"/>
            <consortium name="The Broad Institute Genome Sequencing Center for Infectious Disease"/>
            <person name="Wu L."/>
            <person name="Ma J."/>
        </authorList>
    </citation>
    <scope>NUCLEOTIDE SEQUENCE [LARGE SCALE GENOMIC DNA]</scope>
    <source>
        <strain evidence="7">CGMCC 4.7237</strain>
    </source>
</reference>
<dbReference type="Proteomes" id="UP001595765">
    <property type="component" value="Unassembled WGS sequence"/>
</dbReference>
<keyword evidence="6" id="KW-0808">Transferase</keyword>
<dbReference type="SMART" id="SM01006">
    <property type="entry name" value="AlcB"/>
    <property type="match status" value="1"/>
</dbReference>
<feature type="domain" description="Acyltransferase MbtK/IucB-like conserved" evidence="5">
    <location>
        <begin position="26"/>
        <end position="74"/>
    </location>
</feature>
<comment type="pathway">
    <text evidence="2">Siderophore biosynthesis; mycobactin biosynthesis.</text>
</comment>
<protein>
    <recommendedName>
        <fullName evidence="3">Lysine N-acyltransferase MbtK</fullName>
    </recommendedName>
    <alternativeName>
        <fullName evidence="4">Mycobactin synthase protein K</fullName>
    </alternativeName>
</protein>